<dbReference type="CDD" id="cd02968">
    <property type="entry name" value="SCO"/>
    <property type="match status" value="1"/>
</dbReference>
<feature type="binding site" evidence="3">
    <location>
        <position position="164"/>
    </location>
    <ligand>
        <name>Cu cation</name>
        <dbReference type="ChEBI" id="CHEBI:23378"/>
    </ligand>
</feature>
<dbReference type="SUPFAM" id="SSF52833">
    <property type="entry name" value="Thioredoxin-like"/>
    <property type="match status" value="1"/>
</dbReference>
<dbReference type="Gene3D" id="3.40.30.10">
    <property type="entry name" value="Glutaredoxin"/>
    <property type="match status" value="1"/>
</dbReference>
<evidence type="ECO:0000256" key="5">
    <source>
        <dbReference type="SAM" id="Phobius"/>
    </source>
</evidence>
<dbReference type="STRING" id="1049789.LEP1GSC050_0866"/>
<keyword evidence="5" id="KW-0812">Transmembrane</keyword>
<evidence type="ECO:0000256" key="4">
    <source>
        <dbReference type="PIRSR" id="PIRSR603782-2"/>
    </source>
</evidence>
<dbReference type="InterPro" id="IPR013766">
    <property type="entry name" value="Thioredoxin_domain"/>
</dbReference>
<keyword evidence="8" id="KW-1185">Reference proteome</keyword>
<dbReference type="Pfam" id="PF02630">
    <property type="entry name" value="SCO1-SenC"/>
    <property type="match status" value="1"/>
</dbReference>
<keyword evidence="2 3" id="KW-0186">Copper</keyword>
<dbReference type="PROSITE" id="PS51352">
    <property type="entry name" value="THIOREDOXIN_2"/>
    <property type="match status" value="1"/>
</dbReference>
<evidence type="ECO:0000256" key="3">
    <source>
        <dbReference type="PIRSR" id="PIRSR603782-1"/>
    </source>
</evidence>
<keyword evidence="4" id="KW-1015">Disulfide bond</keyword>
<dbReference type="Proteomes" id="UP000015454">
    <property type="component" value="Unassembled WGS sequence"/>
</dbReference>
<organism evidence="7 8">
    <name type="scientific">Leptospira broomii serovar Hurstbridge str. 5399</name>
    <dbReference type="NCBI Taxonomy" id="1049789"/>
    <lineage>
        <taxon>Bacteria</taxon>
        <taxon>Pseudomonadati</taxon>
        <taxon>Spirochaetota</taxon>
        <taxon>Spirochaetia</taxon>
        <taxon>Leptospirales</taxon>
        <taxon>Leptospiraceae</taxon>
        <taxon>Leptospira</taxon>
    </lineage>
</organism>
<protein>
    <submittedName>
        <fullName evidence="7">SCO1/SenC</fullName>
    </submittedName>
</protein>
<evidence type="ECO:0000256" key="1">
    <source>
        <dbReference type="ARBA" id="ARBA00010996"/>
    </source>
</evidence>
<keyword evidence="3" id="KW-0479">Metal-binding</keyword>
<evidence type="ECO:0000259" key="6">
    <source>
        <dbReference type="PROSITE" id="PS51352"/>
    </source>
</evidence>
<dbReference type="OrthoDB" id="9811998at2"/>
<dbReference type="RefSeq" id="WP_010569338.1">
    <property type="nucleotide sequence ID" value="NZ_AHMO02000004.1"/>
</dbReference>
<proteinExistence type="inferred from homology"/>
<dbReference type="EMBL" id="AHMO02000004">
    <property type="protein sequence ID" value="EQA47093.1"/>
    <property type="molecule type" value="Genomic_DNA"/>
</dbReference>
<feature type="disulfide bond" description="Redox-active" evidence="4">
    <location>
        <begin position="73"/>
        <end position="77"/>
    </location>
</feature>
<dbReference type="InterPro" id="IPR036249">
    <property type="entry name" value="Thioredoxin-like_sf"/>
</dbReference>
<sequence length="201" mass="21831">MNLKKIIIGFIVVFAGVTIGLAPRFFNRKQSFASDSPIAEWKTIFLKDTEGKETSLSGLKGDIFVVYFGFSHCPDMCPLAIEEIGSALRGLKDSSGRVRPVFISVDPERDSPEVLKKYVSTFPGNSLVALTSSKKNIDSLQSGFGVVSKKVILPSKEAGYGVDHTLLIYLVDKKGNILAAFPTGTNPADLTKAILAWMDKV</sequence>
<feature type="transmembrane region" description="Helical" evidence="5">
    <location>
        <begin position="6"/>
        <end position="26"/>
    </location>
</feature>
<gene>
    <name evidence="7" type="ORF">LEP1GSC050_0866</name>
</gene>
<dbReference type="InterPro" id="IPR003782">
    <property type="entry name" value="SCO1/SenC"/>
</dbReference>
<comment type="caution">
    <text evidence="7">The sequence shown here is derived from an EMBL/GenBank/DDBJ whole genome shotgun (WGS) entry which is preliminary data.</text>
</comment>
<dbReference type="PANTHER" id="PTHR12151:SF25">
    <property type="entry name" value="LINALOOL DEHYDRATASE_ISOMERASE DOMAIN-CONTAINING PROTEIN"/>
    <property type="match status" value="1"/>
</dbReference>
<dbReference type="PANTHER" id="PTHR12151">
    <property type="entry name" value="ELECTRON TRANSPORT PROTIN SCO1/SENC FAMILY MEMBER"/>
    <property type="match status" value="1"/>
</dbReference>
<dbReference type="GO" id="GO:0046872">
    <property type="term" value="F:metal ion binding"/>
    <property type="evidence" value="ECO:0007669"/>
    <property type="project" value="UniProtKB-KW"/>
</dbReference>
<feature type="binding site" evidence="3">
    <location>
        <position position="73"/>
    </location>
    <ligand>
        <name>Cu cation</name>
        <dbReference type="ChEBI" id="CHEBI:23378"/>
    </ligand>
</feature>
<feature type="binding site" evidence="3">
    <location>
        <position position="77"/>
    </location>
    <ligand>
        <name>Cu cation</name>
        <dbReference type="ChEBI" id="CHEBI:23378"/>
    </ligand>
</feature>
<name>T0GP63_9LEPT</name>
<comment type="similarity">
    <text evidence="1">Belongs to the SCO1/2 family.</text>
</comment>
<keyword evidence="5" id="KW-1133">Transmembrane helix</keyword>
<reference evidence="7" key="1">
    <citation type="submission" date="2013-05" db="EMBL/GenBank/DDBJ databases">
        <authorList>
            <person name="Harkins D.M."/>
            <person name="Durkin A.S."/>
            <person name="Brinkac L.M."/>
            <person name="Haft D.H."/>
            <person name="Selengut J.D."/>
            <person name="Sanka R."/>
            <person name="DePew J."/>
            <person name="Purushe J."/>
            <person name="Hartskeerl R.A."/>
            <person name="Ahmed A."/>
            <person name="van der Linden H."/>
            <person name="Goris M.G.A."/>
            <person name="Vinetz J.M."/>
            <person name="Sutton G.G."/>
            <person name="Nierman W.C."/>
            <person name="Fouts D.E."/>
        </authorList>
    </citation>
    <scope>NUCLEOTIDE SEQUENCE [LARGE SCALE GENOMIC DNA]</scope>
    <source>
        <strain evidence="7">5399</strain>
    </source>
</reference>
<evidence type="ECO:0000313" key="8">
    <source>
        <dbReference type="Proteomes" id="UP000015454"/>
    </source>
</evidence>
<evidence type="ECO:0000313" key="7">
    <source>
        <dbReference type="EMBL" id="EQA47093.1"/>
    </source>
</evidence>
<keyword evidence="5" id="KW-0472">Membrane</keyword>
<evidence type="ECO:0000256" key="2">
    <source>
        <dbReference type="ARBA" id="ARBA00023008"/>
    </source>
</evidence>
<accession>T0GP63</accession>
<feature type="domain" description="Thioredoxin" evidence="6">
    <location>
        <begin position="32"/>
        <end position="201"/>
    </location>
</feature>
<dbReference type="AlphaFoldDB" id="T0GP63"/>